<accession>B9SPQ5</accession>
<dbReference type="PANTHER" id="PTHR13282">
    <property type="entry name" value="PROTEIN FAM32A"/>
    <property type="match status" value="1"/>
</dbReference>
<evidence type="ECO:0000313" key="2">
    <source>
        <dbReference type="EMBL" id="EEF34386.1"/>
    </source>
</evidence>
<reference evidence="3" key="1">
    <citation type="journal article" date="2010" name="Nat. Biotechnol.">
        <title>Draft genome sequence of the oilseed species Ricinus communis.</title>
        <authorList>
            <person name="Chan A.P."/>
            <person name="Crabtree J."/>
            <person name="Zhao Q."/>
            <person name="Lorenzi H."/>
            <person name="Orvis J."/>
            <person name="Puiu D."/>
            <person name="Melake-Berhan A."/>
            <person name="Jones K.M."/>
            <person name="Redman J."/>
            <person name="Chen G."/>
            <person name="Cahoon E.B."/>
            <person name="Gedil M."/>
            <person name="Stanke M."/>
            <person name="Haas B.J."/>
            <person name="Wortman J.R."/>
            <person name="Fraser-Liggett C.M."/>
            <person name="Ravel J."/>
            <person name="Rabinowicz P.D."/>
        </authorList>
    </citation>
    <scope>NUCLEOTIDE SEQUENCE [LARGE SCALE GENOMIC DNA]</scope>
    <source>
        <strain evidence="3">cv. Hale</strain>
    </source>
</reference>
<dbReference type="Pfam" id="PF08555">
    <property type="entry name" value="FAM32A"/>
    <property type="match status" value="1"/>
</dbReference>
<keyword evidence="3" id="KW-1185">Reference proteome</keyword>
<proteinExistence type="predicted"/>
<dbReference type="PANTHER" id="PTHR13282:SF16">
    <property type="entry name" value="PROTEIN FAM32A"/>
    <property type="match status" value="1"/>
</dbReference>
<sequence length="86" mass="9664">MSEYENVVGGRLRLKGNPLQLKAISKKKKNKHKSHSTTTGGNNAASTDHAEDMNETNVDDEKAQAAKYDNHLTPAERRYLQQIEKI</sequence>
<dbReference type="AlphaFoldDB" id="B9SPQ5"/>
<protein>
    <submittedName>
        <fullName evidence="2">Uncharacterized protein</fullName>
    </submittedName>
</protein>
<evidence type="ECO:0000313" key="3">
    <source>
        <dbReference type="Proteomes" id="UP000008311"/>
    </source>
</evidence>
<dbReference type="Proteomes" id="UP000008311">
    <property type="component" value="Unassembled WGS sequence"/>
</dbReference>
<dbReference type="STRING" id="3988.B9SPQ5"/>
<feature type="region of interest" description="Disordered" evidence="1">
    <location>
        <begin position="25"/>
        <end position="73"/>
    </location>
</feature>
<name>B9SPQ5_RICCO</name>
<dbReference type="FunCoup" id="B9SPQ5">
    <property type="interactions" value="2009"/>
</dbReference>
<feature type="compositionally biased region" description="Basic residues" evidence="1">
    <location>
        <begin position="25"/>
        <end position="35"/>
    </location>
</feature>
<organism evidence="2 3">
    <name type="scientific">Ricinus communis</name>
    <name type="common">Castor bean</name>
    <dbReference type="NCBI Taxonomy" id="3988"/>
    <lineage>
        <taxon>Eukaryota</taxon>
        <taxon>Viridiplantae</taxon>
        <taxon>Streptophyta</taxon>
        <taxon>Embryophyta</taxon>
        <taxon>Tracheophyta</taxon>
        <taxon>Spermatophyta</taxon>
        <taxon>Magnoliopsida</taxon>
        <taxon>eudicotyledons</taxon>
        <taxon>Gunneridae</taxon>
        <taxon>Pentapetalae</taxon>
        <taxon>rosids</taxon>
        <taxon>fabids</taxon>
        <taxon>Malpighiales</taxon>
        <taxon>Euphorbiaceae</taxon>
        <taxon>Acalyphoideae</taxon>
        <taxon>Acalypheae</taxon>
        <taxon>Ricinus</taxon>
    </lineage>
</organism>
<feature type="compositionally biased region" description="Basic and acidic residues" evidence="1">
    <location>
        <begin position="59"/>
        <end position="73"/>
    </location>
</feature>
<dbReference type="InterPro" id="IPR013865">
    <property type="entry name" value="FAM32A"/>
</dbReference>
<dbReference type="InParanoid" id="B9SPQ5"/>
<evidence type="ECO:0000256" key="1">
    <source>
        <dbReference type="SAM" id="MobiDB-lite"/>
    </source>
</evidence>
<gene>
    <name evidence="2" type="ORF">RCOM_0204950</name>
</gene>
<dbReference type="EMBL" id="EQ974072">
    <property type="protein sequence ID" value="EEF34386.1"/>
    <property type="molecule type" value="Genomic_DNA"/>
</dbReference>